<protein>
    <submittedName>
        <fullName evidence="2">Uncharacterized protein</fullName>
    </submittedName>
</protein>
<proteinExistence type="predicted"/>
<dbReference type="AlphaFoldDB" id="A0A1C3ETZ6"/>
<sequence length="139" mass="14907">MLVYTLVWFVADLGVLPRSLRSGSTAGSWGSSLFVGAMGALGWFVVCRCEPWPALGRAVMAGVFSIVAIFPLSVLWATISSGGEFPFVAGMGIAIIAFVFMGLFLVPVGVVAALICWLIGGARHYLESRRPEDKYDPFD</sequence>
<feature type="transmembrane region" description="Helical" evidence="1">
    <location>
        <begin position="26"/>
        <end position="46"/>
    </location>
</feature>
<keyword evidence="3" id="KW-1185">Reference proteome</keyword>
<dbReference type="RefSeq" id="WP_068845258.1">
    <property type="nucleotide sequence ID" value="NZ_LYDR01000004.1"/>
</dbReference>
<keyword evidence="1" id="KW-0812">Transmembrane</keyword>
<evidence type="ECO:0000313" key="3">
    <source>
        <dbReference type="Proteomes" id="UP000094828"/>
    </source>
</evidence>
<gene>
    <name evidence="2" type="ORF">A6X21_15445</name>
</gene>
<feature type="transmembrane region" description="Helical" evidence="1">
    <location>
        <begin position="91"/>
        <end position="120"/>
    </location>
</feature>
<keyword evidence="1" id="KW-1133">Transmembrane helix</keyword>
<keyword evidence="1" id="KW-0472">Membrane</keyword>
<accession>A0A1C3ETZ6</accession>
<evidence type="ECO:0000256" key="1">
    <source>
        <dbReference type="SAM" id="Phobius"/>
    </source>
</evidence>
<name>A0A1C3ETZ6_9PLAN</name>
<dbReference type="EMBL" id="LYDR01000004">
    <property type="protein sequence ID" value="ODA36736.1"/>
    <property type="molecule type" value="Genomic_DNA"/>
</dbReference>
<evidence type="ECO:0000313" key="2">
    <source>
        <dbReference type="EMBL" id="ODA36736.1"/>
    </source>
</evidence>
<feature type="transmembrane region" description="Helical" evidence="1">
    <location>
        <begin position="58"/>
        <end position="79"/>
    </location>
</feature>
<dbReference type="Proteomes" id="UP000094828">
    <property type="component" value="Unassembled WGS sequence"/>
</dbReference>
<organism evidence="2 3">
    <name type="scientific">Planctopirus hydrillae</name>
    <dbReference type="NCBI Taxonomy" id="1841610"/>
    <lineage>
        <taxon>Bacteria</taxon>
        <taxon>Pseudomonadati</taxon>
        <taxon>Planctomycetota</taxon>
        <taxon>Planctomycetia</taxon>
        <taxon>Planctomycetales</taxon>
        <taxon>Planctomycetaceae</taxon>
        <taxon>Planctopirus</taxon>
    </lineage>
</organism>
<reference evidence="2 3" key="1">
    <citation type="submission" date="2016-05" db="EMBL/GenBank/DDBJ databases">
        <title>Genomic and physiological characterization of Planctopirus sp. isolated from fresh water lake.</title>
        <authorList>
            <person name="Subhash Y."/>
            <person name="Ramana C."/>
        </authorList>
    </citation>
    <scope>NUCLEOTIDE SEQUENCE [LARGE SCALE GENOMIC DNA]</scope>
    <source>
        <strain evidence="2 3">JC280</strain>
    </source>
</reference>
<comment type="caution">
    <text evidence="2">The sequence shown here is derived from an EMBL/GenBank/DDBJ whole genome shotgun (WGS) entry which is preliminary data.</text>
</comment>